<proteinExistence type="predicted"/>
<dbReference type="EMBL" id="LS483250">
    <property type="protein sequence ID" value="SQD78183.1"/>
    <property type="molecule type" value="Genomic_DNA"/>
</dbReference>
<dbReference type="AlphaFoldDB" id="A0A330LNB1"/>
<name>A0A330LNB1_9GAMM</name>
<dbReference type="RefSeq" id="WP_174216910.1">
    <property type="nucleotide sequence ID" value="NZ_LS483250.1"/>
</dbReference>
<reference evidence="2" key="1">
    <citation type="submission" date="2018-05" db="EMBL/GenBank/DDBJ databases">
        <authorList>
            <person name="Cea G.-C."/>
            <person name="William W."/>
        </authorList>
    </citation>
    <scope>NUCLEOTIDE SEQUENCE [LARGE SCALE GENOMIC DNA]</scope>
    <source>
        <strain evidence="2">DB21MT 5</strain>
    </source>
</reference>
<organism evidence="1 2">
    <name type="scientific">Moritella yayanosii</name>
    <dbReference type="NCBI Taxonomy" id="69539"/>
    <lineage>
        <taxon>Bacteria</taxon>
        <taxon>Pseudomonadati</taxon>
        <taxon>Pseudomonadota</taxon>
        <taxon>Gammaproteobacteria</taxon>
        <taxon>Alteromonadales</taxon>
        <taxon>Moritellaceae</taxon>
        <taxon>Moritella</taxon>
    </lineage>
</organism>
<dbReference type="Proteomes" id="UP000250163">
    <property type="component" value="Chromosome MORIYA"/>
</dbReference>
<evidence type="ECO:0000313" key="1">
    <source>
        <dbReference type="EMBL" id="SQD78183.1"/>
    </source>
</evidence>
<evidence type="ECO:0000313" key="2">
    <source>
        <dbReference type="Proteomes" id="UP000250163"/>
    </source>
</evidence>
<protein>
    <submittedName>
        <fullName evidence="1">Uncharacterized protein</fullName>
    </submittedName>
</protein>
<sequence>MLISFFVGVTLVVYIKQKALKPNSKDTIIMLIADGYKALIDDVKKVMT</sequence>
<gene>
    <name evidence="1" type="ORF">MORIYA_1705</name>
</gene>
<dbReference type="KEGG" id="mya:MORIYA_1705"/>
<accession>A0A330LNB1</accession>
<keyword evidence="2" id="KW-1185">Reference proteome</keyword>